<reference evidence="1 2" key="1">
    <citation type="journal article" date="2013" name="Nat. Genet.">
        <title>The genome of the hydatid tapeworm Echinococcus granulosus.</title>
        <authorList>
            <person name="Zheng H."/>
            <person name="Zhang W."/>
            <person name="Zhang L."/>
            <person name="Zhang Z."/>
            <person name="Li J."/>
            <person name="Lu G."/>
            <person name="Zhu Y."/>
            <person name="Wang Y."/>
            <person name="Huang Y."/>
            <person name="Liu J."/>
            <person name="Kang H."/>
            <person name="Chen J."/>
            <person name="Wang L."/>
            <person name="Chen A."/>
            <person name="Yu S."/>
            <person name="Gao Z."/>
            <person name="Jin L."/>
            <person name="Gu W."/>
            <person name="Wang Z."/>
            <person name="Zhao L."/>
            <person name="Shi B."/>
            <person name="Wen H."/>
            <person name="Lin R."/>
            <person name="Jones M.K."/>
            <person name="Brejova B."/>
            <person name="Vinar T."/>
            <person name="Zhao G."/>
            <person name="McManus D.P."/>
            <person name="Chen Z."/>
            <person name="Zhou Y."/>
            <person name="Wang S."/>
        </authorList>
    </citation>
    <scope>NUCLEOTIDE SEQUENCE [LARGE SCALE GENOMIC DNA]</scope>
</reference>
<accession>W6U8B0</accession>
<dbReference type="RefSeq" id="XP_024345848.1">
    <property type="nucleotide sequence ID" value="XM_024499737.1"/>
</dbReference>
<comment type="caution">
    <text evidence="1">The sequence shown here is derived from an EMBL/GenBank/DDBJ whole genome shotgun (WGS) entry which is preliminary data.</text>
</comment>
<dbReference type="AlphaFoldDB" id="W6U8B0"/>
<gene>
    <name evidence="1" type="ORF">EGR_10488</name>
</gene>
<dbReference type="GeneID" id="36346203"/>
<dbReference type="Proteomes" id="UP000019149">
    <property type="component" value="Unassembled WGS sequence"/>
</dbReference>
<proteinExistence type="predicted"/>
<evidence type="ECO:0000313" key="2">
    <source>
        <dbReference type="Proteomes" id="UP000019149"/>
    </source>
</evidence>
<name>W6U8B0_ECHGR</name>
<keyword evidence="2" id="KW-1185">Reference proteome</keyword>
<evidence type="ECO:0000313" key="1">
    <source>
        <dbReference type="EMBL" id="EUB54652.1"/>
    </source>
</evidence>
<organism evidence="1 2">
    <name type="scientific">Echinococcus granulosus</name>
    <name type="common">Hydatid tapeworm</name>
    <dbReference type="NCBI Taxonomy" id="6210"/>
    <lineage>
        <taxon>Eukaryota</taxon>
        <taxon>Metazoa</taxon>
        <taxon>Spiralia</taxon>
        <taxon>Lophotrochozoa</taxon>
        <taxon>Platyhelminthes</taxon>
        <taxon>Cestoda</taxon>
        <taxon>Eucestoda</taxon>
        <taxon>Cyclophyllidea</taxon>
        <taxon>Taeniidae</taxon>
        <taxon>Echinococcus</taxon>
        <taxon>Echinococcus granulosus group</taxon>
    </lineage>
</organism>
<dbReference type="KEGG" id="egl:EGR_10488"/>
<protein>
    <submittedName>
        <fullName evidence="1">Uncharacterized protein</fullName>
    </submittedName>
</protein>
<dbReference type="STRING" id="6210.W6U8B0"/>
<dbReference type="EMBL" id="APAU02000225">
    <property type="protein sequence ID" value="EUB54652.1"/>
    <property type="molecule type" value="Genomic_DNA"/>
</dbReference>
<sequence length="294" mass="33157">MAEVESFPKYPEPLSDLEPGEITFTTPDVSSVPKMCVLKDVKRMGANSKLRKAMRWLQADGELMLRAPSHAPSCFSTPTASSSPPLVSLPSMTFMLAPTAALRSPRRTLLQQTIPVRRVSSYRERYGYLNLTRYGLEAKYYKAKITFSGADPTARWSHRPTTLRHRMRLAGMQNLSLQLFEVNAANVGDYQCCCLRPNLTKGVANWPGVEGQNQQSARQEVPLPYETEVGMKEELMEGPVCQGAVRQLNSDLTLLNGNYPRLLLRRFNWSVIHGKKALELLRWPEKTSLLRNDS</sequence>
<dbReference type="CTD" id="36346203"/>